<reference evidence="2 3" key="1">
    <citation type="submission" date="2016-07" db="EMBL/GenBank/DDBJ databases">
        <title>Comparative genomics of the Campylobacter concisus group.</title>
        <authorList>
            <person name="Miller W.G."/>
            <person name="Yee E."/>
            <person name="Chapman M.H."/>
            <person name="Huynh S."/>
            <person name="Bono J.L."/>
            <person name="On S.L.W."/>
            <person name="StLeger J."/>
            <person name="Foster G."/>
            <person name="Parker C.T."/>
        </authorList>
    </citation>
    <scope>NUCLEOTIDE SEQUENCE [LARGE SCALE GENOMIC DNA]</scope>
    <source>
        <strain evidence="2 3">ATCC 33238</strain>
    </source>
</reference>
<evidence type="ECO:0000256" key="1">
    <source>
        <dbReference type="SAM" id="Phobius"/>
    </source>
</evidence>
<feature type="transmembrane region" description="Helical" evidence="1">
    <location>
        <begin position="132"/>
        <end position="155"/>
    </location>
</feature>
<protein>
    <submittedName>
        <fullName evidence="2">Putative membrane protein</fullName>
    </submittedName>
</protein>
<sequence length="226" mass="25647">MSRNYDENSLVLQDDFYRIAVGCAFLLGINLSMIFLIFFSGIVDWQSGPLWEVFRAEAMRDGRFVSMFIAGIFMNILAAADLIKKLKNPSLVYLYEDKIFQTKKGVTINLADITQMRKSPYQILGAIPKNPLSAIVIPFMFVLAAFVFYVLIFIAKCVLRAFDKDVNLSYFCNLAVFSQTSVINIYFISKSDYTAVREYFASKLGTDVASAPWTVKFYDPGNLNQL</sequence>
<keyword evidence="1" id="KW-0812">Transmembrane</keyword>
<feature type="transmembrane region" description="Helical" evidence="1">
    <location>
        <begin position="64"/>
        <end position="83"/>
    </location>
</feature>
<proteinExistence type="predicted"/>
<dbReference type="RefSeq" id="WP_002944869.1">
    <property type="nucleotide sequence ID" value="NZ_CP012543.1"/>
</dbReference>
<accession>A0A6G5QQ55</accession>
<dbReference type="AlphaFoldDB" id="A0A6G5QQ55"/>
<evidence type="ECO:0000313" key="2">
    <source>
        <dbReference type="EMBL" id="QCD47868.1"/>
    </source>
</evidence>
<gene>
    <name evidence="2" type="ORF">CRECT_2279</name>
</gene>
<organism evidence="2 3">
    <name type="scientific">Campylobacter rectus</name>
    <name type="common">Wolinella recta</name>
    <dbReference type="NCBI Taxonomy" id="203"/>
    <lineage>
        <taxon>Bacteria</taxon>
        <taxon>Pseudomonadati</taxon>
        <taxon>Campylobacterota</taxon>
        <taxon>Epsilonproteobacteria</taxon>
        <taxon>Campylobacterales</taxon>
        <taxon>Campylobacteraceae</taxon>
        <taxon>Campylobacter</taxon>
    </lineage>
</organism>
<evidence type="ECO:0000313" key="3">
    <source>
        <dbReference type="Proteomes" id="UP000502377"/>
    </source>
</evidence>
<dbReference type="Proteomes" id="UP000502377">
    <property type="component" value="Chromosome"/>
</dbReference>
<dbReference type="EMBL" id="CP012543">
    <property type="protein sequence ID" value="QCD47868.1"/>
    <property type="molecule type" value="Genomic_DNA"/>
</dbReference>
<feature type="transmembrane region" description="Helical" evidence="1">
    <location>
        <begin position="16"/>
        <end position="43"/>
    </location>
</feature>
<name>A0A6G5QQ55_CAMRE</name>
<keyword evidence="1" id="KW-0472">Membrane</keyword>
<feature type="transmembrane region" description="Helical" evidence="1">
    <location>
        <begin position="167"/>
        <end position="188"/>
    </location>
</feature>
<keyword evidence="1" id="KW-1133">Transmembrane helix</keyword>
<dbReference type="KEGG" id="crx:CRECT_2279"/>